<dbReference type="GO" id="GO:0000977">
    <property type="term" value="F:RNA polymerase II transcription regulatory region sequence-specific DNA binding"/>
    <property type="evidence" value="ECO:0007669"/>
    <property type="project" value="TreeGrafter"/>
</dbReference>
<name>A0A7R8WIC5_9CRUS</name>
<dbReference type="Pfam" id="PF00096">
    <property type="entry name" value="zf-C2H2"/>
    <property type="match status" value="2"/>
</dbReference>
<keyword evidence="3" id="KW-0863">Zinc-finger</keyword>
<dbReference type="PROSITE" id="PS00028">
    <property type="entry name" value="ZINC_FINGER_C2H2_1"/>
    <property type="match status" value="4"/>
</dbReference>
<dbReference type="InterPro" id="IPR050717">
    <property type="entry name" value="C2H2-ZF_Transcription_Reg"/>
</dbReference>
<dbReference type="SMART" id="SM00355">
    <property type="entry name" value="ZnF_C2H2"/>
    <property type="match status" value="5"/>
</dbReference>
<dbReference type="InterPro" id="IPR013087">
    <property type="entry name" value="Znf_C2H2_type"/>
</dbReference>
<evidence type="ECO:0000313" key="5">
    <source>
        <dbReference type="EMBL" id="CAD7231435.1"/>
    </source>
</evidence>
<evidence type="ECO:0000256" key="1">
    <source>
        <dbReference type="ARBA" id="ARBA00022723"/>
    </source>
</evidence>
<dbReference type="PANTHER" id="PTHR14196:SF12">
    <property type="entry name" value="ZINC FINGER PROTEIN 208-LIKE"/>
    <property type="match status" value="1"/>
</dbReference>
<organism evidence="5">
    <name type="scientific">Cyprideis torosa</name>
    <dbReference type="NCBI Taxonomy" id="163714"/>
    <lineage>
        <taxon>Eukaryota</taxon>
        <taxon>Metazoa</taxon>
        <taxon>Ecdysozoa</taxon>
        <taxon>Arthropoda</taxon>
        <taxon>Crustacea</taxon>
        <taxon>Oligostraca</taxon>
        <taxon>Ostracoda</taxon>
        <taxon>Podocopa</taxon>
        <taxon>Podocopida</taxon>
        <taxon>Cytherocopina</taxon>
        <taxon>Cytheroidea</taxon>
        <taxon>Cytherideidae</taxon>
        <taxon>Cyprideis</taxon>
    </lineage>
</organism>
<feature type="non-terminal residue" evidence="5">
    <location>
        <position position="1"/>
    </location>
</feature>
<evidence type="ECO:0000256" key="2">
    <source>
        <dbReference type="ARBA" id="ARBA00022737"/>
    </source>
</evidence>
<evidence type="ECO:0000256" key="4">
    <source>
        <dbReference type="ARBA" id="ARBA00022833"/>
    </source>
</evidence>
<dbReference type="InterPro" id="IPR036236">
    <property type="entry name" value="Znf_C2H2_sf"/>
</dbReference>
<dbReference type="FunFam" id="3.30.160.60:FF:002402">
    <property type="entry name" value="Zinc finger protein 347"/>
    <property type="match status" value="1"/>
</dbReference>
<keyword evidence="2" id="KW-0677">Repeat</keyword>
<dbReference type="OrthoDB" id="6077919at2759"/>
<dbReference type="GO" id="GO:0005634">
    <property type="term" value="C:nucleus"/>
    <property type="evidence" value="ECO:0007669"/>
    <property type="project" value="TreeGrafter"/>
</dbReference>
<accession>A0A7R8WIC5</accession>
<feature type="non-terminal residue" evidence="5">
    <location>
        <position position="276"/>
    </location>
</feature>
<dbReference type="PANTHER" id="PTHR14196">
    <property type="entry name" value="ODD-SKIPPED - RELATED"/>
    <property type="match status" value="1"/>
</dbReference>
<dbReference type="Pfam" id="PF12874">
    <property type="entry name" value="zf-met"/>
    <property type="match status" value="1"/>
</dbReference>
<dbReference type="SUPFAM" id="SSF57667">
    <property type="entry name" value="beta-beta-alpha zinc fingers"/>
    <property type="match status" value="3"/>
</dbReference>
<protein>
    <submittedName>
        <fullName evidence="5">Uncharacterized protein</fullName>
    </submittedName>
</protein>
<dbReference type="PROSITE" id="PS50157">
    <property type="entry name" value="ZINC_FINGER_C2H2_2"/>
    <property type="match status" value="5"/>
</dbReference>
<evidence type="ECO:0000256" key="3">
    <source>
        <dbReference type="ARBA" id="ARBA00022771"/>
    </source>
</evidence>
<sequence>ICRKAFSDRSSLARHKVIHTGEKPFVCRICGNAFARRSVLAVHKLIHTGHFGKRTDIIKMASEIQKGPSALGVQSPSEVFDFTKVEVPNDPNDFSGSGNTVPLQDAVPVSMHSDNQTCDVPDQIEVSEDGSTVRKGKNSGGHFRQKKRFTCALCGKSLSSKNSLKCHEFTHTGEKPFACGICGNEFARRSALARHKAIHTGQKLFGFRSKSGFHYHKKKHSKGDQSVCALCGETFRLVEDLEQHVKWHIRGSSIRRSRLVIPCETERSEIPSKAPT</sequence>
<keyword evidence="1" id="KW-0479">Metal-binding</keyword>
<keyword evidence="4" id="KW-0862">Zinc</keyword>
<reference evidence="5" key="1">
    <citation type="submission" date="2020-11" db="EMBL/GenBank/DDBJ databases">
        <authorList>
            <person name="Tran Van P."/>
        </authorList>
    </citation>
    <scope>NUCLEOTIDE SEQUENCE</scope>
</reference>
<dbReference type="GO" id="GO:0000981">
    <property type="term" value="F:DNA-binding transcription factor activity, RNA polymerase II-specific"/>
    <property type="evidence" value="ECO:0007669"/>
    <property type="project" value="TreeGrafter"/>
</dbReference>
<dbReference type="GO" id="GO:0008270">
    <property type="term" value="F:zinc ion binding"/>
    <property type="evidence" value="ECO:0007669"/>
    <property type="project" value="UniProtKB-KW"/>
</dbReference>
<dbReference type="FunFam" id="3.30.160.60:FF:000557">
    <property type="entry name" value="zinc finger and SCAN domain-containing protein 29"/>
    <property type="match status" value="2"/>
</dbReference>
<dbReference type="Gene3D" id="3.30.160.60">
    <property type="entry name" value="Classic Zinc Finger"/>
    <property type="match status" value="5"/>
</dbReference>
<gene>
    <name evidence="5" type="ORF">CTOB1V02_LOCUS9282</name>
</gene>
<dbReference type="AlphaFoldDB" id="A0A7R8WIC5"/>
<proteinExistence type="predicted"/>
<dbReference type="EMBL" id="OB663513">
    <property type="protein sequence ID" value="CAD7231435.1"/>
    <property type="molecule type" value="Genomic_DNA"/>
</dbReference>